<organism evidence="1 2">
    <name type="scientific">Bradyrhizobium brasilense</name>
    <dbReference type="NCBI Taxonomy" id="1419277"/>
    <lineage>
        <taxon>Bacteria</taxon>
        <taxon>Pseudomonadati</taxon>
        <taxon>Pseudomonadota</taxon>
        <taxon>Alphaproteobacteria</taxon>
        <taxon>Hyphomicrobiales</taxon>
        <taxon>Nitrobacteraceae</taxon>
        <taxon>Bradyrhizobium</taxon>
    </lineage>
</organism>
<gene>
    <name evidence="1" type="ORF">SAMN05216337_100635</name>
</gene>
<accession>A0A1G6QNV3</accession>
<evidence type="ECO:0000313" key="2">
    <source>
        <dbReference type="Proteomes" id="UP000199245"/>
    </source>
</evidence>
<name>A0A1G6QNV3_9BRAD</name>
<dbReference type="Proteomes" id="UP000199245">
    <property type="component" value="Unassembled WGS sequence"/>
</dbReference>
<protein>
    <submittedName>
        <fullName evidence="1">Uncharacterized protein</fullName>
    </submittedName>
</protein>
<dbReference type="EMBL" id="FMZW01000006">
    <property type="protein sequence ID" value="SDC93365.1"/>
    <property type="molecule type" value="Genomic_DNA"/>
</dbReference>
<proteinExistence type="predicted"/>
<sequence length="36" mass="4039">MVSDLVLTDIRAGYRVVTLNAFLEKRATRFVGRAKA</sequence>
<reference evidence="1 2" key="1">
    <citation type="submission" date="2016-10" db="EMBL/GenBank/DDBJ databases">
        <authorList>
            <person name="de Groot N.N."/>
        </authorList>
    </citation>
    <scope>NUCLEOTIDE SEQUENCE [LARGE SCALE GENOMIC DNA]</scope>
    <source>
        <strain evidence="1 2">R5</strain>
    </source>
</reference>
<evidence type="ECO:0000313" key="1">
    <source>
        <dbReference type="EMBL" id="SDC93365.1"/>
    </source>
</evidence>
<dbReference type="AlphaFoldDB" id="A0A1G6QNV3"/>